<feature type="signal peptide" evidence="1">
    <location>
        <begin position="1"/>
        <end position="16"/>
    </location>
</feature>
<proteinExistence type="predicted"/>
<protein>
    <recommendedName>
        <fullName evidence="4">Secreted protein</fullName>
    </recommendedName>
</protein>
<accession>A0A8T0G5B4</accession>
<dbReference type="Proteomes" id="UP000822688">
    <property type="component" value="Chromosome 12"/>
</dbReference>
<organism evidence="2 3">
    <name type="scientific">Ceratodon purpureus</name>
    <name type="common">Fire moss</name>
    <name type="synonym">Dicranum purpureum</name>
    <dbReference type="NCBI Taxonomy" id="3225"/>
    <lineage>
        <taxon>Eukaryota</taxon>
        <taxon>Viridiplantae</taxon>
        <taxon>Streptophyta</taxon>
        <taxon>Embryophyta</taxon>
        <taxon>Bryophyta</taxon>
        <taxon>Bryophytina</taxon>
        <taxon>Bryopsida</taxon>
        <taxon>Dicranidae</taxon>
        <taxon>Pseudoditrichales</taxon>
        <taxon>Ditrichaceae</taxon>
        <taxon>Ceratodon</taxon>
    </lineage>
</organism>
<name>A0A8T0G5B4_CERPU</name>
<keyword evidence="1" id="KW-0732">Signal</keyword>
<evidence type="ECO:0000313" key="3">
    <source>
        <dbReference type="Proteomes" id="UP000822688"/>
    </source>
</evidence>
<dbReference type="EMBL" id="CM026433">
    <property type="protein sequence ID" value="KAG0553627.1"/>
    <property type="molecule type" value="Genomic_DNA"/>
</dbReference>
<reference evidence="2" key="1">
    <citation type="submission" date="2020-06" db="EMBL/GenBank/DDBJ databases">
        <title>WGS assembly of Ceratodon purpureus strain R40.</title>
        <authorList>
            <person name="Carey S.B."/>
            <person name="Jenkins J."/>
            <person name="Shu S."/>
            <person name="Lovell J.T."/>
            <person name="Sreedasyam A."/>
            <person name="Maumus F."/>
            <person name="Tiley G.P."/>
            <person name="Fernandez-Pozo N."/>
            <person name="Barry K."/>
            <person name="Chen C."/>
            <person name="Wang M."/>
            <person name="Lipzen A."/>
            <person name="Daum C."/>
            <person name="Saski C.A."/>
            <person name="Payton A.C."/>
            <person name="Mcbreen J.C."/>
            <person name="Conrad R.E."/>
            <person name="Kollar L.M."/>
            <person name="Olsson S."/>
            <person name="Huttunen S."/>
            <person name="Landis J.B."/>
            <person name="Wickett N.J."/>
            <person name="Johnson M.G."/>
            <person name="Rensing S.A."/>
            <person name="Grimwood J."/>
            <person name="Schmutz J."/>
            <person name="Mcdaniel S.F."/>
        </authorList>
    </citation>
    <scope>NUCLEOTIDE SEQUENCE</scope>
    <source>
        <strain evidence="2">R40</strain>
    </source>
</reference>
<evidence type="ECO:0008006" key="4">
    <source>
        <dbReference type="Google" id="ProtNLM"/>
    </source>
</evidence>
<evidence type="ECO:0000313" key="2">
    <source>
        <dbReference type="EMBL" id="KAG0553627.1"/>
    </source>
</evidence>
<evidence type="ECO:0000256" key="1">
    <source>
        <dbReference type="SAM" id="SignalP"/>
    </source>
</evidence>
<feature type="chain" id="PRO_5035802052" description="Secreted protein" evidence="1">
    <location>
        <begin position="17"/>
        <end position="64"/>
    </location>
</feature>
<comment type="caution">
    <text evidence="2">The sequence shown here is derived from an EMBL/GenBank/DDBJ whole genome shotgun (WGS) entry which is preliminary data.</text>
</comment>
<dbReference type="AlphaFoldDB" id="A0A8T0G5B4"/>
<sequence>MFLNIVILFSIHSLNSRVIAYEKHMKSICSCQSQRSHTCATNRGFVIGLRLRTESNSKIVLQHK</sequence>
<gene>
    <name evidence="2" type="ORF">KC19_12G026600</name>
</gene>
<keyword evidence="3" id="KW-1185">Reference proteome</keyword>